<dbReference type="RefSeq" id="WP_380746179.1">
    <property type="nucleotide sequence ID" value="NZ_JBHTLI010000002.1"/>
</dbReference>
<name>A0ABW3NWR0_9FLAO</name>
<feature type="region of interest" description="Disordered" evidence="2">
    <location>
        <begin position="458"/>
        <end position="481"/>
    </location>
</feature>
<accession>A0ABW3NWR0</accession>
<evidence type="ECO:0000313" key="4">
    <source>
        <dbReference type="Proteomes" id="UP001597131"/>
    </source>
</evidence>
<feature type="compositionally biased region" description="Basic and acidic residues" evidence="2">
    <location>
        <begin position="462"/>
        <end position="481"/>
    </location>
</feature>
<dbReference type="EMBL" id="JBHTLI010000002">
    <property type="protein sequence ID" value="MFD1096489.1"/>
    <property type="molecule type" value="Genomic_DNA"/>
</dbReference>
<dbReference type="Pfam" id="PF13558">
    <property type="entry name" value="SbcC_Walker_B"/>
    <property type="match status" value="1"/>
</dbReference>
<feature type="coiled-coil region" evidence="1">
    <location>
        <begin position="194"/>
        <end position="323"/>
    </location>
</feature>
<feature type="coiled-coil region" evidence="1">
    <location>
        <begin position="748"/>
        <end position="829"/>
    </location>
</feature>
<evidence type="ECO:0000313" key="3">
    <source>
        <dbReference type="EMBL" id="MFD1096489.1"/>
    </source>
</evidence>
<organism evidence="3 4">
    <name type="scientific">Salegentibacter chungangensis</name>
    <dbReference type="NCBI Taxonomy" id="1335724"/>
    <lineage>
        <taxon>Bacteria</taxon>
        <taxon>Pseudomonadati</taxon>
        <taxon>Bacteroidota</taxon>
        <taxon>Flavobacteriia</taxon>
        <taxon>Flavobacteriales</taxon>
        <taxon>Flavobacteriaceae</taxon>
        <taxon>Salegentibacter</taxon>
    </lineage>
</organism>
<dbReference type="PANTHER" id="PTHR32114">
    <property type="entry name" value="ABC TRANSPORTER ABCH.3"/>
    <property type="match status" value="1"/>
</dbReference>
<proteinExistence type="predicted"/>
<dbReference type="SUPFAM" id="SSF52540">
    <property type="entry name" value="P-loop containing nucleoside triphosphate hydrolases"/>
    <property type="match status" value="1"/>
</dbReference>
<keyword evidence="4" id="KW-1185">Reference proteome</keyword>
<gene>
    <name evidence="3" type="ORF">ACFQ3Q_12055</name>
</gene>
<comment type="caution">
    <text evidence="3">The sequence shown here is derived from an EMBL/GenBank/DDBJ whole genome shotgun (WGS) entry which is preliminary data.</text>
</comment>
<feature type="region of interest" description="Disordered" evidence="2">
    <location>
        <begin position="698"/>
        <end position="717"/>
    </location>
</feature>
<keyword evidence="1" id="KW-0175">Coiled coil</keyword>
<evidence type="ECO:0000256" key="2">
    <source>
        <dbReference type="SAM" id="MobiDB-lite"/>
    </source>
</evidence>
<dbReference type="InterPro" id="IPR027417">
    <property type="entry name" value="P-loop_NTPase"/>
</dbReference>
<reference evidence="4" key="1">
    <citation type="journal article" date="2019" name="Int. J. Syst. Evol. Microbiol.">
        <title>The Global Catalogue of Microorganisms (GCM) 10K type strain sequencing project: providing services to taxonomists for standard genome sequencing and annotation.</title>
        <authorList>
            <consortium name="The Broad Institute Genomics Platform"/>
            <consortium name="The Broad Institute Genome Sequencing Center for Infectious Disease"/>
            <person name="Wu L."/>
            <person name="Ma J."/>
        </authorList>
    </citation>
    <scope>NUCLEOTIDE SEQUENCE [LARGE SCALE GENOMIC DNA]</scope>
    <source>
        <strain evidence="4">CCUG 64793</strain>
    </source>
</reference>
<protein>
    <submittedName>
        <fullName evidence="3">SbcC/MukB-like Walker B domain-containing protein</fullName>
    </submittedName>
</protein>
<feature type="coiled-coil region" evidence="1">
    <location>
        <begin position="545"/>
        <end position="593"/>
    </location>
</feature>
<dbReference type="Proteomes" id="UP001597131">
    <property type="component" value="Unassembled WGS sequence"/>
</dbReference>
<evidence type="ECO:0000256" key="1">
    <source>
        <dbReference type="SAM" id="Coils"/>
    </source>
</evidence>
<feature type="coiled-coil region" evidence="1">
    <location>
        <begin position="348"/>
        <end position="382"/>
    </location>
</feature>
<dbReference type="PANTHER" id="PTHR32114:SF2">
    <property type="entry name" value="ABC TRANSPORTER ABCH.3"/>
    <property type="match status" value="1"/>
</dbReference>
<dbReference type="Gene3D" id="3.40.50.300">
    <property type="entry name" value="P-loop containing nucleotide triphosphate hydrolases"/>
    <property type="match status" value="2"/>
</dbReference>
<sequence length="1009" mass="115748">MKILKIEFKNINSLRGKHEIDFTSGPFRASSLFAITGPTGSGKSTILDVISLALFNKIPRLSKVSKNEIEQTGAILTRNQKEAYAKVTYLTPSGKFSSVWSISTNRNGNLRDHEMDIFNADTGDLIESKKSEVPGKNEKLIGLNYNQFIKSVVLAQGEFAQFLKASKGERGELLEKITGTGIYRQLGSKVYEKNKLVNQDIQREQQECEIIEKQLLSEEELKQTKTDLKEKETSEKLLEKEKESLSKSLELKKNIKVQSAKIHELEEESSKAEKLLKEFEDENGEALKQHEKVQPFSDELRKHQQLIETRDELIKELETAGKNREQNSKQQQELIEKVSGFIRKDIHSENLENELQQFVNKVTSLQEQRKEKGNEYAQIRTQLKAELRDSNFQLNEHNLEAGIAELKQLSTASWERFEDLSNKLSHFELENATEEKQKLQKKLSLAREALQESEKLNTLSEELDKRTQEEAEIRKKSESLPELIEKTGNKLSHSKKDLDNLELKKQNQMLRASLEEHRMNLKDGEACPLCGSIHHPFAEDLPEKDDSLENQIKKKQKEYELLNEQYTSAKTNLKHQQDRLEELKKATSELKNKETTGRKAFNEKYGKLYETGETPDWRSLCSRWEQEVTGLETFEKQKNSLKALNSGIPLMEKLFGLMQEGKKISEQLSSVYKGQGIHQDSRMLQNSWNRLTTEAKTISEREKELQDKTKSRKEEISKLEAETLPKIREQGFEDLKAASAALMPDARYNTLRTQRETFRRQIENHQASIKLLSSQLGELKKQDSEKTKEEVEELLDAKLKEFNSIKSACEELRRKLNNHNENLQRLENIRLGIAAKEKQTRRWRLLNELIGDSQGKKFNEFAQDLTLGQLLILANKRLQSLSDRYKIDKPAEDEDDGLVAIDEHMGGQRRSVKTLSGGETFILSLSMALALSDLASKNVEINSLFIDEGFGTLDPETLDQTLDTLEKLQAESSKMIGIISHVDSLKERIATQIRLQRNGQGYSQLEVKG</sequence>